<evidence type="ECO:0000313" key="1">
    <source>
        <dbReference type="EMBL" id="CEA08238.1"/>
    </source>
</evidence>
<gene>
    <name evidence="1" type="ORF">BN1051_01578</name>
</gene>
<proteinExistence type="predicted"/>
<organism evidence="1">
    <name type="scientific">Arthrobacter saudimassiliensis</name>
    <dbReference type="NCBI Taxonomy" id="1461584"/>
    <lineage>
        <taxon>Bacteria</taxon>
        <taxon>Bacillati</taxon>
        <taxon>Actinomycetota</taxon>
        <taxon>Actinomycetes</taxon>
        <taxon>Micrococcales</taxon>
        <taxon>Micrococcaceae</taxon>
        <taxon>Arthrobacter</taxon>
    </lineage>
</organism>
<name>A0A078MLS9_9MICC</name>
<reference evidence="1" key="1">
    <citation type="submission" date="2014-07" db="EMBL/GenBank/DDBJ databases">
        <authorList>
            <person name="Urmite Genomes Urmite Genomes"/>
        </authorList>
    </citation>
    <scope>NUCLEOTIDE SEQUENCE</scope>
    <source>
        <strain evidence="1">11W110_air</strain>
    </source>
</reference>
<protein>
    <submittedName>
        <fullName evidence="1">Uncharacterized protein</fullName>
    </submittedName>
</protein>
<dbReference type="AlphaFoldDB" id="A0A078MLS9"/>
<accession>A0A078MLS9</accession>
<sequence>MPPPAPDTGSTPPGVRLFLPGAPFSAAELAGMRRDGLLRYVYAGAYAEAHLLPGPAERAAAATWRLSDALKARAVLGRMSAAWVYGCADAPGRAVLLADRSRRSTWMPGAALHEVRLGPADVVTLGTARVTSPLRTALDLAYHEPSARALPALALLGADPDLACPLGHVVAVVLARRRAPGREHALRCLRLAMAAGA</sequence>
<dbReference type="EMBL" id="LN483070">
    <property type="protein sequence ID" value="CEA08238.1"/>
    <property type="molecule type" value="Genomic_DNA"/>
</dbReference>
<dbReference type="PATRIC" id="fig|1461584.3.peg.1566"/>